<dbReference type="Proteomes" id="UP001501083">
    <property type="component" value="Unassembled WGS sequence"/>
</dbReference>
<proteinExistence type="predicted"/>
<dbReference type="EMBL" id="BAABKY010000002">
    <property type="protein sequence ID" value="GAA5077999.1"/>
    <property type="molecule type" value="Genomic_DNA"/>
</dbReference>
<feature type="transmembrane region" description="Helical" evidence="1">
    <location>
        <begin position="75"/>
        <end position="96"/>
    </location>
</feature>
<gene>
    <name evidence="2" type="ORF">GCM10025759_24650</name>
</gene>
<keyword evidence="1" id="KW-0812">Transmembrane</keyword>
<reference evidence="3" key="1">
    <citation type="journal article" date="2019" name="Int. J. Syst. Evol. Microbiol.">
        <title>The Global Catalogue of Microorganisms (GCM) 10K type strain sequencing project: providing services to taxonomists for standard genome sequencing and annotation.</title>
        <authorList>
            <consortium name="The Broad Institute Genomics Platform"/>
            <consortium name="The Broad Institute Genome Sequencing Center for Infectious Disease"/>
            <person name="Wu L."/>
            <person name="Ma J."/>
        </authorList>
    </citation>
    <scope>NUCLEOTIDE SEQUENCE [LARGE SCALE GENOMIC DNA]</scope>
    <source>
        <strain evidence="3">JCM 19212</strain>
    </source>
</reference>
<keyword evidence="1" id="KW-1133">Transmembrane helix</keyword>
<evidence type="ECO:0000256" key="1">
    <source>
        <dbReference type="SAM" id="Phobius"/>
    </source>
</evidence>
<organism evidence="2 3">
    <name type="scientific">Lysobacter panacisoli</name>
    <dbReference type="NCBI Taxonomy" id="1255263"/>
    <lineage>
        <taxon>Bacteria</taxon>
        <taxon>Pseudomonadati</taxon>
        <taxon>Pseudomonadota</taxon>
        <taxon>Gammaproteobacteria</taxon>
        <taxon>Lysobacterales</taxon>
        <taxon>Lysobacteraceae</taxon>
        <taxon>Lysobacter</taxon>
    </lineage>
</organism>
<keyword evidence="3" id="KW-1185">Reference proteome</keyword>
<feature type="transmembrane region" description="Helical" evidence="1">
    <location>
        <begin position="38"/>
        <end position="63"/>
    </location>
</feature>
<dbReference type="RefSeq" id="WP_158984758.1">
    <property type="nucleotide sequence ID" value="NZ_BAABKY010000002.1"/>
</dbReference>
<sequence>MTPQLIPLLLSPILLAIDLCAVVIGFRGVTRLHKLARVFGVIGICLFIGTLLTMIDVATQVWVAQAGSMSARLYVAGWIAFFFCTVASLVLSVKACRGKGAGSTFR</sequence>
<comment type="caution">
    <text evidence="2">The sequence shown here is derived from an EMBL/GenBank/DDBJ whole genome shotgun (WGS) entry which is preliminary data.</text>
</comment>
<accession>A0ABP9LKE8</accession>
<evidence type="ECO:0000313" key="2">
    <source>
        <dbReference type="EMBL" id="GAA5077999.1"/>
    </source>
</evidence>
<protein>
    <submittedName>
        <fullName evidence="2">Uncharacterized protein</fullName>
    </submittedName>
</protein>
<feature type="transmembrane region" description="Helical" evidence="1">
    <location>
        <begin position="6"/>
        <end position="26"/>
    </location>
</feature>
<keyword evidence="1" id="KW-0472">Membrane</keyword>
<name>A0ABP9LKE8_9GAMM</name>
<evidence type="ECO:0000313" key="3">
    <source>
        <dbReference type="Proteomes" id="UP001501083"/>
    </source>
</evidence>